<dbReference type="InterPro" id="IPR012909">
    <property type="entry name" value="PHA_DNA-bd_N"/>
</dbReference>
<dbReference type="GO" id="GO:0003677">
    <property type="term" value="F:DNA binding"/>
    <property type="evidence" value="ECO:0007669"/>
    <property type="project" value="UniProtKB-KW"/>
</dbReference>
<name>I4B0Y7_TURPD</name>
<evidence type="ECO:0000313" key="4">
    <source>
        <dbReference type="Proteomes" id="UP000006048"/>
    </source>
</evidence>
<dbReference type="RefSeq" id="WP_014801465.1">
    <property type="nucleotide sequence ID" value="NC_018020.1"/>
</dbReference>
<dbReference type="Proteomes" id="UP000006048">
    <property type="component" value="Chromosome"/>
</dbReference>
<dbReference type="OrthoDB" id="9795345at2"/>
<dbReference type="STRING" id="869212.Turpa_0284"/>
<feature type="domain" description="PHA accumulation regulator DNA-binding N-terminal" evidence="2">
    <location>
        <begin position="3"/>
        <end position="60"/>
    </location>
</feature>
<keyword evidence="4" id="KW-1185">Reference proteome</keyword>
<dbReference type="AlphaFoldDB" id="I4B0Y7"/>
<dbReference type="Pfam" id="PF07879">
    <property type="entry name" value="PHB_acc_N"/>
    <property type="match status" value="1"/>
</dbReference>
<gene>
    <name evidence="3" type="ordered locus">Turpa_0284</name>
</gene>
<feature type="region of interest" description="Disordered" evidence="1">
    <location>
        <begin position="190"/>
        <end position="210"/>
    </location>
</feature>
<protein>
    <submittedName>
        <fullName evidence="3">PHA accumulation regulator DNA-binding protein</fullName>
    </submittedName>
</protein>
<sequence length="210" mass="23400">MKIIKRYANRRLYDPETSRTITLDEVAQYVRDGVDIKVIDNTNGEDITRKVLGQTFLKLNESDHIGNPVLQNQMLKLLIRESKGGVLEVLKKLVLAGVGMTQSTPDERKTLLEMLINPSEAHEQEQRAFLKGLADKGQQEADRVLQSISGLVSNISQSIQDNMVTVLDPNERARKLDKLLGQIETIQKSISKFSKNGSPEESSKSNAKAG</sequence>
<dbReference type="KEGG" id="tpx:Turpa_0284"/>
<evidence type="ECO:0000259" key="2">
    <source>
        <dbReference type="Pfam" id="PF07879"/>
    </source>
</evidence>
<accession>I4B0Y7</accession>
<organism evidence="3 4">
    <name type="scientific">Turneriella parva (strain ATCC BAA-1111 / DSM 21527 / NCTC 11395 / H)</name>
    <name type="common">Leptospira parva</name>
    <dbReference type="NCBI Taxonomy" id="869212"/>
    <lineage>
        <taxon>Bacteria</taxon>
        <taxon>Pseudomonadati</taxon>
        <taxon>Spirochaetota</taxon>
        <taxon>Spirochaetia</taxon>
        <taxon>Leptospirales</taxon>
        <taxon>Leptospiraceae</taxon>
        <taxon>Turneriella</taxon>
    </lineage>
</organism>
<dbReference type="PATRIC" id="fig|869212.3.peg.246"/>
<evidence type="ECO:0000313" key="3">
    <source>
        <dbReference type="EMBL" id="AFM10944.1"/>
    </source>
</evidence>
<dbReference type="HOGENOM" id="CLU_1382626_0_0_12"/>
<proteinExistence type="predicted"/>
<keyword evidence="3" id="KW-0238">DNA-binding</keyword>
<evidence type="ECO:0000256" key="1">
    <source>
        <dbReference type="SAM" id="MobiDB-lite"/>
    </source>
</evidence>
<dbReference type="EMBL" id="CP002959">
    <property type="protein sequence ID" value="AFM10944.1"/>
    <property type="molecule type" value="Genomic_DNA"/>
</dbReference>
<reference evidence="3 4" key="1">
    <citation type="submission" date="2012-06" db="EMBL/GenBank/DDBJ databases">
        <title>The complete chromosome of genome of Turneriella parva DSM 21527.</title>
        <authorList>
            <consortium name="US DOE Joint Genome Institute (JGI-PGF)"/>
            <person name="Lucas S."/>
            <person name="Han J."/>
            <person name="Lapidus A."/>
            <person name="Bruce D."/>
            <person name="Goodwin L."/>
            <person name="Pitluck S."/>
            <person name="Peters L."/>
            <person name="Kyrpides N."/>
            <person name="Mavromatis K."/>
            <person name="Ivanova N."/>
            <person name="Mikhailova N."/>
            <person name="Chertkov O."/>
            <person name="Detter J.C."/>
            <person name="Tapia R."/>
            <person name="Han C."/>
            <person name="Land M."/>
            <person name="Hauser L."/>
            <person name="Markowitz V."/>
            <person name="Cheng J.-F."/>
            <person name="Hugenholtz P."/>
            <person name="Woyke T."/>
            <person name="Wu D."/>
            <person name="Gronow S."/>
            <person name="Wellnitz S."/>
            <person name="Brambilla E."/>
            <person name="Klenk H.-P."/>
            <person name="Eisen J.A."/>
        </authorList>
    </citation>
    <scope>NUCLEOTIDE SEQUENCE [LARGE SCALE GENOMIC DNA]</scope>
    <source>
        <strain evidence="4">ATCC BAA-1111 / DSM 21527 / NCTC 11395 / H</strain>
    </source>
</reference>